<protein>
    <submittedName>
        <fullName evidence="1">Uncharacterized protein</fullName>
    </submittedName>
</protein>
<dbReference type="Proteomes" id="UP000821853">
    <property type="component" value="Unassembled WGS sequence"/>
</dbReference>
<dbReference type="SUPFAM" id="SSF49758">
    <property type="entry name" value="Calpain large subunit, middle domain (domain III)"/>
    <property type="match status" value="1"/>
</dbReference>
<dbReference type="VEuPathDB" id="VectorBase:HLOH_059190"/>
<dbReference type="EMBL" id="JABSTR010000008">
    <property type="protein sequence ID" value="KAH9377245.1"/>
    <property type="molecule type" value="Genomic_DNA"/>
</dbReference>
<dbReference type="AlphaFoldDB" id="A0A9J6GNQ7"/>
<organism evidence="1 2">
    <name type="scientific">Haemaphysalis longicornis</name>
    <name type="common">Bush tick</name>
    <dbReference type="NCBI Taxonomy" id="44386"/>
    <lineage>
        <taxon>Eukaryota</taxon>
        <taxon>Metazoa</taxon>
        <taxon>Ecdysozoa</taxon>
        <taxon>Arthropoda</taxon>
        <taxon>Chelicerata</taxon>
        <taxon>Arachnida</taxon>
        <taxon>Acari</taxon>
        <taxon>Parasitiformes</taxon>
        <taxon>Ixodida</taxon>
        <taxon>Ixodoidea</taxon>
        <taxon>Ixodidae</taxon>
        <taxon>Haemaphysalinae</taxon>
        <taxon>Haemaphysalis</taxon>
    </lineage>
</organism>
<sequence length="105" mass="11389">MLDFCHLDPSAMYGELREGVGDKKWEVAKFEGSWVPGSTAGGSNDDMGTYTMPSAKRVRYFKAKRAAWFTSHSKVALAVTGARCAPAGAHRGTLVCLCCGEIERK</sequence>
<accession>A0A9J6GNQ7</accession>
<reference evidence="1 2" key="1">
    <citation type="journal article" date="2020" name="Cell">
        <title>Large-Scale Comparative Analyses of Tick Genomes Elucidate Their Genetic Diversity and Vector Capacities.</title>
        <authorList>
            <consortium name="Tick Genome and Microbiome Consortium (TIGMIC)"/>
            <person name="Jia N."/>
            <person name="Wang J."/>
            <person name="Shi W."/>
            <person name="Du L."/>
            <person name="Sun Y."/>
            <person name="Zhan W."/>
            <person name="Jiang J.F."/>
            <person name="Wang Q."/>
            <person name="Zhang B."/>
            <person name="Ji P."/>
            <person name="Bell-Sakyi L."/>
            <person name="Cui X.M."/>
            <person name="Yuan T.T."/>
            <person name="Jiang B.G."/>
            <person name="Yang W.F."/>
            <person name="Lam T.T."/>
            <person name="Chang Q.C."/>
            <person name="Ding S.J."/>
            <person name="Wang X.J."/>
            <person name="Zhu J.G."/>
            <person name="Ruan X.D."/>
            <person name="Zhao L."/>
            <person name="Wei J.T."/>
            <person name="Ye R.Z."/>
            <person name="Que T.C."/>
            <person name="Du C.H."/>
            <person name="Zhou Y.H."/>
            <person name="Cheng J.X."/>
            <person name="Dai P.F."/>
            <person name="Guo W.B."/>
            <person name="Han X.H."/>
            <person name="Huang E.J."/>
            <person name="Li L.F."/>
            <person name="Wei W."/>
            <person name="Gao Y.C."/>
            <person name="Liu J.Z."/>
            <person name="Shao H.Z."/>
            <person name="Wang X."/>
            <person name="Wang C.C."/>
            <person name="Yang T.C."/>
            <person name="Huo Q.B."/>
            <person name="Li W."/>
            <person name="Chen H.Y."/>
            <person name="Chen S.E."/>
            <person name="Zhou L.G."/>
            <person name="Ni X.B."/>
            <person name="Tian J.H."/>
            <person name="Sheng Y."/>
            <person name="Liu T."/>
            <person name="Pan Y.S."/>
            <person name="Xia L.Y."/>
            <person name="Li J."/>
            <person name="Zhao F."/>
            <person name="Cao W.C."/>
        </authorList>
    </citation>
    <scope>NUCLEOTIDE SEQUENCE [LARGE SCALE GENOMIC DNA]</scope>
    <source>
        <strain evidence="1">HaeL-2018</strain>
    </source>
</reference>
<dbReference type="InterPro" id="IPR036213">
    <property type="entry name" value="Calpain_III_sf"/>
</dbReference>
<evidence type="ECO:0000313" key="1">
    <source>
        <dbReference type="EMBL" id="KAH9377245.1"/>
    </source>
</evidence>
<proteinExistence type="predicted"/>
<evidence type="ECO:0000313" key="2">
    <source>
        <dbReference type="Proteomes" id="UP000821853"/>
    </source>
</evidence>
<keyword evidence="2" id="KW-1185">Reference proteome</keyword>
<name>A0A9J6GNQ7_HAELO</name>
<comment type="caution">
    <text evidence="1">The sequence shown here is derived from an EMBL/GenBank/DDBJ whole genome shotgun (WGS) entry which is preliminary data.</text>
</comment>
<gene>
    <name evidence="1" type="ORF">HPB48_006950</name>
</gene>